<dbReference type="PATRIC" id="fig|1400520.3.peg.545"/>
<dbReference type="CDD" id="cd00585">
    <property type="entry name" value="Peptidase_C1B"/>
    <property type="match status" value="1"/>
</dbReference>
<dbReference type="GO" id="GO:0005737">
    <property type="term" value="C:cytoplasm"/>
    <property type="evidence" value="ECO:0007669"/>
    <property type="project" value="UniProtKB-SubCell"/>
</dbReference>
<evidence type="ECO:0000256" key="6">
    <source>
        <dbReference type="PIRSR" id="PIRSR005700-1"/>
    </source>
</evidence>
<keyword evidence="5 7" id="KW-0031">Aminopeptidase</keyword>
<evidence type="ECO:0000256" key="2">
    <source>
        <dbReference type="ARBA" id="ARBA00022670"/>
    </source>
</evidence>
<dbReference type="PROSITE" id="PS00639">
    <property type="entry name" value="THIOL_PROTEASE_HIS"/>
    <property type="match status" value="1"/>
</dbReference>
<proteinExistence type="inferred from homology"/>
<comment type="similarity">
    <text evidence="5">Belongs to the peptidase C1 family.</text>
</comment>
<gene>
    <name evidence="7" type="ORF">LFAB_02750</name>
</gene>
<dbReference type="InterPro" id="IPR000169">
    <property type="entry name" value="Pept_cys_AS"/>
</dbReference>
<evidence type="ECO:0000256" key="3">
    <source>
        <dbReference type="ARBA" id="ARBA00022801"/>
    </source>
</evidence>
<dbReference type="Pfam" id="PF03051">
    <property type="entry name" value="Peptidase_C1_2"/>
    <property type="match status" value="1"/>
</dbReference>
<dbReference type="EMBL" id="AWWK01000014">
    <property type="protein sequence ID" value="ETY75204.1"/>
    <property type="molecule type" value="Genomic_DNA"/>
</dbReference>
<comment type="subcellular location">
    <subcellularLocation>
        <location evidence="1">Cytoplasm</location>
    </subcellularLocation>
</comment>
<dbReference type="PROSITE" id="PS00139">
    <property type="entry name" value="THIOL_PROTEASE_CYS"/>
    <property type="match status" value="1"/>
</dbReference>
<dbReference type="Gene3D" id="3.90.70.10">
    <property type="entry name" value="Cysteine proteinases"/>
    <property type="match status" value="1"/>
</dbReference>
<reference evidence="7 8" key="1">
    <citation type="journal article" date="2014" name="Genome Announc.">
        <title>Genome Sequence of Lactobacillus fabifermentans Strain T30PCM01, Isolated from Fermenting Grape Marc.</title>
        <authorList>
            <person name="Treu L."/>
            <person name="Vendramin V."/>
            <person name="Bovo B."/>
            <person name="Giacomini A."/>
            <person name="Corich V."/>
            <person name="Campanaro S."/>
        </authorList>
    </citation>
    <scope>NUCLEOTIDE SEQUENCE [LARGE SCALE GENOMIC DNA]</scope>
    <source>
        <strain evidence="7 8">T30PCM01</strain>
    </source>
</reference>
<dbReference type="Proteomes" id="UP000019247">
    <property type="component" value="Unassembled WGS sequence"/>
</dbReference>
<evidence type="ECO:0000313" key="8">
    <source>
        <dbReference type="Proteomes" id="UP000019247"/>
    </source>
</evidence>
<dbReference type="PANTHER" id="PTHR10363:SF2">
    <property type="entry name" value="BLEOMYCIN HYDROLASE"/>
    <property type="match status" value="1"/>
</dbReference>
<comment type="caution">
    <text evidence="7">The sequence shown here is derived from an EMBL/GenBank/DDBJ whole genome shotgun (WGS) entry which is preliminary data.</text>
</comment>
<feature type="active site" evidence="6">
    <location>
        <position position="364"/>
    </location>
</feature>
<dbReference type="SUPFAM" id="SSF54001">
    <property type="entry name" value="Cysteine proteinases"/>
    <property type="match status" value="1"/>
</dbReference>
<dbReference type="eggNOG" id="COG3579">
    <property type="taxonomic scope" value="Bacteria"/>
</dbReference>
<dbReference type="InterPro" id="IPR025660">
    <property type="entry name" value="Pept_his_AS"/>
</dbReference>
<dbReference type="InterPro" id="IPR004134">
    <property type="entry name" value="Peptidase_C1B"/>
</dbReference>
<sequence length="443" mass="49992">MSNAVSLDQIAKFQADLDSRADAKVIERSVTKNGILASSQDIQAMSQTTPVFSIDLDTGSVANQKQSGRCWMFAALNTMRHALADQFKLKDFELSQNYTFFWDKFEKANYFYENVLATADQPTSSRKVAWLMTTPQQDGGQWDMLVAIIQKYGIVPKSVMPETYNSSKSAEINSTLNLKLRKDAVELRELVAAKTSADEIEDRKNKMLNEVYRMLAYAFGEPATKFDWEYRDDDKNYHIDKGLTPKTFFDKYIGWNLDDYVSIINAPTDDKPYNHTYTIEMLGNVLGGRQVKHLNVSMADFKQLAIKQLQAGQSVWFGCDVGKSSDRQKGVMATDVYGTDELFDVDLAMSKAERLDYGQSLMTHAMVITGVDLVDGQPTKWKVENSWGDKVGEKGFFVMSDAWMDEYCYQVVVNKQFLPAELKAAQAEEPTVLAPWDPMGALA</sequence>
<keyword evidence="4 5" id="KW-0788">Thiol protease</keyword>
<dbReference type="RefSeq" id="WP_024625391.1">
    <property type="nucleotide sequence ID" value="NZ_KK036467.1"/>
</dbReference>
<dbReference type="PIRSF" id="PIRSF005700">
    <property type="entry name" value="PepC"/>
    <property type="match status" value="1"/>
</dbReference>
<keyword evidence="3 5" id="KW-0378">Hydrolase</keyword>
<dbReference type="GO" id="GO:0009636">
    <property type="term" value="P:response to toxic substance"/>
    <property type="evidence" value="ECO:0007669"/>
    <property type="project" value="TreeGrafter"/>
</dbReference>
<dbReference type="PANTHER" id="PTHR10363">
    <property type="entry name" value="BLEOMYCIN HYDROLASE"/>
    <property type="match status" value="1"/>
</dbReference>
<keyword evidence="2 5" id="KW-0645">Protease</keyword>
<dbReference type="GO" id="GO:0070005">
    <property type="term" value="F:cysteine-type aminopeptidase activity"/>
    <property type="evidence" value="ECO:0007669"/>
    <property type="project" value="InterPro"/>
</dbReference>
<dbReference type="InterPro" id="IPR038765">
    <property type="entry name" value="Papain-like_cys_pep_sf"/>
</dbReference>
<dbReference type="STRING" id="1400520.LFAB_02750"/>
<evidence type="ECO:0000313" key="7">
    <source>
        <dbReference type="EMBL" id="ETY75204.1"/>
    </source>
</evidence>
<dbReference type="OrthoDB" id="1111399at2"/>
<dbReference type="GO" id="GO:0043418">
    <property type="term" value="P:homocysteine catabolic process"/>
    <property type="evidence" value="ECO:0007669"/>
    <property type="project" value="TreeGrafter"/>
</dbReference>
<evidence type="ECO:0000256" key="4">
    <source>
        <dbReference type="ARBA" id="ARBA00022807"/>
    </source>
</evidence>
<dbReference type="GO" id="GO:0006508">
    <property type="term" value="P:proteolysis"/>
    <property type="evidence" value="ECO:0007669"/>
    <property type="project" value="UniProtKB-KW"/>
</dbReference>
<evidence type="ECO:0000256" key="5">
    <source>
        <dbReference type="PIRNR" id="PIRNR005700"/>
    </source>
</evidence>
<name>W6T9P4_9LACO</name>
<evidence type="ECO:0000256" key="1">
    <source>
        <dbReference type="ARBA" id="ARBA00004496"/>
    </source>
</evidence>
<protein>
    <recommendedName>
        <fullName evidence="5">Aminopeptidase</fullName>
    </recommendedName>
</protein>
<feature type="active site" evidence="6">
    <location>
        <position position="70"/>
    </location>
</feature>
<dbReference type="AlphaFoldDB" id="W6T9P4"/>
<dbReference type="HOGENOM" id="CLU_038600_0_1_9"/>
<organism evidence="7 8">
    <name type="scientific">Lactiplantibacillus fabifermentans T30PCM01</name>
    <dbReference type="NCBI Taxonomy" id="1400520"/>
    <lineage>
        <taxon>Bacteria</taxon>
        <taxon>Bacillati</taxon>
        <taxon>Bacillota</taxon>
        <taxon>Bacilli</taxon>
        <taxon>Lactobacillales</taxon>
        <taxon>Lactobacillaceae</taxon>
        <taxon>Lactiplantibacillus</taxon>
    </lineage>
</organism>
<feature type="active site" evidence="6">
    <location>
        <position position="385"/>
    </location>
</feature>
<accession>W6T9P4</accession>